<keyword evidence="13" id="KW-1185">Reference proteome</keyword>
<sequence>MLKREHRPLSVQADMTVLLDDRHEQADAAREQLNRFADLIKRPGHIHTYRISPMSLWNAASAGMTPDDVLRVLGEHNAYDLPLQVVGTVRKLGDRYGKLLLEQTPEGRLLLLGEEELLAALGEHAAVAAALQQEETTGGRRSVKPEARGLLKQELIRLGYPVLDKAGYRHGEALDVGLRTKTAGGRAFRLRDYQERAVNLFYREGQADGGSGVLVLPCGAGKTVIGIAALARLRCDTLILTSNVTSVQQWKAELLDKTSLREDEIGTYAASSKEVRPVTIATYQILTSRRQKSDEYGHMRLFGQRNWGLIIYDEVHLLPAPVFRMTADLQATRRLGLTATLVREDGREEDVFSLIGPKRFDLPWKTLETRNWIASLTCTEVRIPLASDDAEAYMAADEKAKIRLAGENKDKIDVVRGLLERHAGKQTLVIGQYLTQLHRLAEALEAPVLTGELPHEERTALYERFKSGDVPVLVVSKVANFAVDLPEAAVAIQVSGSYGSRQEEAQRIGRVLRPKAGDNEAWFYTVVTQGTKETEFAGRRQLFLLEQGYRYELTEWREPQNRLPEGAAALKRGTAR</sequence>
<evidence type="ECO:0000256" key="6">
    <source>
        <dbReference type="ARBA" id="ARBA00023235"/>
    </source>
</evidence>
<evidence type="ECO:0000256" key="4">
    <source>
        <dbReference type="ARBA" id="ARBA00022806"/>
    </source>
</evidence>
<evidence type="ECO:0000259" key="10">
    <source>
        <dbReference type="PROSITE" id="PS51192"/>
    </source>
</evidence>
<evidence type="ECO:0000256" key="2">
    <source>
        <dbReference type="ARBA" id="ARBA00022741"/>
    </source>
</evidence>
<dbReference type="SMART" id="SM00487">
    <property type="entry name" value="DEXDc"/>
    <property type="match status" value="1"/>
</dbReference>
<name>A0ABS3WA21_9BACL</name>
<dbReference type="InterPro" id="IPR050615">
    <property type="entry name" value="ATP-dep_DNA_Helicase"/>
</dbReference>
<evidence type="ECO:0000256" key="7">
    <source>
        <dbReference type="ARBA" id="ARBA00034617"/>
    </source>
</evidence>
<feature type="domain" description="Helicase ATP-binding" evidence="10">
    <location>
        <begin position="203"/>
        <end position="359"/>
    </location>
</feature>
<comment type="caution">
    <text evidence="12">The sequence shown here is derived from an EMBL/GenBank/DDBJ whole genome shotgun (WGS) entry which is preliminary data.</text>
</comment>
<keyword evidence="2" id="KW-0547">Nucleotide-binding</keyword>
<dbReference type="Proteomes" id="UP000670947">
    <property type="component" value="Unassembled WGS sequence"/>
</dbReference>
<proteinExistence type="inferred from homology"/>
<feature type="domain" description="Helicase C-terminal" evidence="11">
    <location>
        <begin position="410"/>
        <end position="564"/>
    </location>
</feature>
<dbReference type="InterPro" id="IPR006935">
    <property type="entry name" value="Helicase/UvrB_N"/>
</dbReference>
<organism evidence="12 13">
    <name type="scientific">Paenibacillus artemisiicola</name>
    <dbReference type="NCBI Taxonomy" id="1172618"/>
    <lineage>
        <taxon>Bacteria</taxon>
        <taxon>Bacillati</taxon>
        <taxon>Bacillota</taxon>
        <taxon>Bacilli</taxon>
        <taxon>Bacillales</taxon>
        <taxon>Paenibacillaceae</taxon>
        <taxon>Paenibacillus</taxon>
    </lineage>
</organism>
<evidence type="ECO:0000256" key="5">
    <source>
        <dbReference type="ARBA" id="ARBA00022840"/>
    </source>
</evidence>
<dbReference type="RefSeq" id="WP_208847907.1">
    <property type="nucleotide sequence ID" value="NZ_JAGGDJ010000006.1"/>
</dbReference>
<comment type="similarity">
    <text evidence="1">Belongs to the helicase family. RAD25/XPB subfamily.</text>
</comment>
<dbReference type="SMART" id="SM00490">
    <property type="entry name" value="HELICc"/>
    <property type="match status" value="1"/>
</dbReference>
<dbReference type="EMBL" id="JAGGDJ010000006">
    <property type="protein sequence ID" value="MBO7745001.1"/>
    <property type="molecule type" value="Genomic_DNA"/>
</dbReference>
<dbReference type="GO" id="GO:0004386">
    <property type="term" value="F:helicase activity"/>
    <property type="evidence" value="ECO:0007669"/>
    <property type="project" value="UniProtKB-KW"/>
</dbReference>
<comment type="catalytic activity">
    <reaction evidence="7">
        <text>Couples ATP hydrolysis with the unwinding of duplex DNA by translocating in the 3'-5' direction.</text>
        <dbReference type="EC" id="5.6.2.4"/>
    </reaction>
</comment>
<protein>
    <recommendedName>
        <fullName evidence="8">DNA 3'-5' helicase</fullName>
        <ecNumber evidence="8">5.6.2.4</ecNumber>
    </recommendedName>
</protein>
<dbReference type="EC" id="5.6.2.4" evidence="8"/>
<dbReference type="Pfam" id="PF13625">
    <property type="entry name" value="Helicase_C_3"/>
    <property type="match status" value="1"/>
</dbReference>
<dbReference type="CDD" id="cd18789">
    <property type="entry name" value="SF2_C_XPB"/>
    <property type="match status" value="1"/>
</dbReference>
<dbReference type="PRINTS" id="PR00851">
    <property type="entry name" value="XRODRMPGMNTB"/>
</dbReference>
<evidence type="ECO:0000259" key="11">
    <source>
        <dbReference type="PROSITE" id="PS51194"/>
    </source>
</evidence>
<keyword evidence="6" id="KW-0413">Isomerase</keyword>
<dbReference type="InterPro" id="IPR001650">
    <property type="entry name" value="Helicase_C-like"/>
</dbReference>
<evidence type="ECO:0000256" key="9">
    <source>
        <dbReference type="ARBA" id="ARBA00048988"/>
    </source>
</evidence>
<reference evidence="12 13" key="1">
    <citation type="submission" date="2021-03" db="EMBL/GenBank/DDBJ databases">
        <title>Paenibacillus artemisicola MWE-103 whole genome sequence.</title>
        <authorList>
            <person name="Ham Y.J."/>
        </authorList>
    </citation>
    <scope>NUCLEOTIDE SEQUENCE [LARGE SCALE GENOMIC DNA]</scope>
    <source>
        <strain evidence="12 13">MWE-103</strain>
    </source>
</reference>
<keyword evidence="3" id="KW-0378">Hydrolase</keyword>
<dbReference type="PANTHER" id="PTHR11274:SF0">
    <property type="entry name" value="GENERAL TRANSCRIPTION AND DNA REPAIR FACTOR IIH HELICASE SUBUNIT XPB"/>
    <property type="match status" value="1"/>
</dbReference>
<dbReference type="Gene3D" id="3.40.50.300">
    <property type="entry name" value="P-loop containing nucleotide triphosphate hydrolases"/>
    <property type="match status" value="2"/>
</dbReference>
<dbReference type="SUPFAM" id="SSF52540">
    <property type="entry name" value="P-loop containing nucleoside triphosphate hydrolases"/>
    <property type="match status" value="1"/>
</dbReference>
<dbReference type="InterPro" id="IPR027417">
    <property type="entry name" value="P-loop_NTPase"/>
</dbReference>
<dbReference type="PROSITE" id="PS51192">
    <property type="entry name" value="HELICASE_ATP_BIND_1"/>
    <property type="match status" value="1"/>
</dbReference>
<comment type="catalytic activity">
    <reaction evidence="9">
        <text>ATP + H2O = ADP + phosphate + H(+)</text>
        <dbReference type="Rhea" id="RHEA:13065"/>
        <dbReference type="ChEBI" id="CHEBI:15377"/>
        <dbReference type="ChEBI" id="CHEBI:15378"/>
        <dbReference type="ChEBI" id="CHEBI:30616"/>
        <dbReference type="ChEBI" id="CHEBI:43474"/>
        <dbReference type="ChEBI" id="CHEBI:456216"/>
        <dbReference type="EC" id="5.6.2.4"/>
    </reaction>
</comment>
<dbReference type="InterPro" id="IPR014001">
    <property type="entry name" value="Helicase_ATP-bd"/>
</dbReference>
<dbReference type="NCBIfam" id="NF045503">
    <property type="entry name" value="repair_heli_XPB"/>
    <property type="match status" value="1"/>
</dbReference>
<dbReference type="Pfam" id="PF04851">
    <property type="entry name" value="ResIII"/>
    <property type="match status" value="1"/>
</dbReference>
<evidence type="ECO:0000313" key="12">
    <source>
        <dbReference type="EMBL" id="MBO7745001.1"/>
    </source>
</evidence>
<dbReference type="InterPro" id="IPR032438">
    <property type="entry name" value="ERCC3_RAD25_C"/>
</dbReference>
<dbReference type="PROSITE" id="PS51194">
    <property type="entry name" value="HELICASE_CTER"/>
    <property type="match status" value="1"/>
</dbReference>
<evidence type="ECO:0000313" key="13">
    <source>
        <dbReference type="Proteomes" id="UP000670947"/>
    </source>
</evidence>
<keyword evidence="5" id="KW-0067">ATP-binding</keyword>
<evidence type="ECO:0000256" key="3">
    <source>
        <dbReference type="ARBA" id="ARBA00022801"/>
    </source>
</evidence>
<dbReference type="InterPro" id="IPR032830">
    <property type="entry name" value="XPB/Ssl2_N"/>
</dbReference>
<evidence type="ECO:0000256" key="1">
    <source>
        <dbReference type="ARBA" id="ARBA00006637"/>
    </source>
</evidence>
<accession>A0ABS3WA21</accession>
<evidence type="ECO:0000256" key="8">
    <source>
        <dbReference type="ARBA" id="ARBA00034808"/>
    </source>
</evidence>
<keyword evidence="4 12" id="KW-0347">Helicase</keyword>
<dbReference type="Pfam" id="PF16203">
    <property type="entry name" value="ERCC3_RAD25_C"/>
    <property type="match status" value="1"/>
</dbReference>
<gene>
    <name evidence="12" type="ORF">I8J29_12400</name>
</gene>
<dbReference type="PANTHER" id="PTHR11274">
    <property type="entry name" value="RAD25/XP-B DNA REPAIR HELICASE"/>
    <property type="match status" value="1"/>
</dbReference>